<keyword evidence="3" id="KW-1185">Reference proteome</keyword>
<dbReference type="EMBL" id="JABEZV010000007">
    <property type="protein sequence ID" value="MBA0715707.1"/>
    <property type="molecule type" value="Genomic_DNA"/>
</dbReference>
<dbReference type="AlphaFoldDB" id="A0A7J8ZV72"/>
<gene>
    <name evidence="2" type="ORF">Golax_014593</name>
</gene>
<organism evidence="2 3">
    <name type="scientific">Gossypium laxum</name>
    <dbReference type="NCBI Taxonomy" id="34288"/>
    <lineage>
        <taxon>Eukaryota</taxon>
        <taxon>Viridiplantae</taxon>
        <taxon>Streptophyta</taxon>
        <taxon>Embryophyta</taxon>
        <taxon>Tracheophyta</taxon>
        <taxon>Spermatophyta</taxon>
        <taxon>Magnoliopsida</taxon>
        <taxon>eudicotyledons</taxon>
        <taxon>Gunneridae</taxon>
        <taxon>Pentapetalae</taxon>
        <taxon>rosids</taxon>
        <taxon>malvids</taxon>
        <taxon>Malvales</taxon>
        <taxon>Malvaceae</taxon>
        <taxon>Malvoideae</taxon>
        <taxon>Gossypium</taxon>
    </lineage>
</organism>
<proteinExistence type="predicted"/>
<feature type="transmembrane region" description="Helical" evidence="1">
    <location>
        <begin position="27"/>
        <end position="47"/>
    </location>
</feature>
<comment type="caution">
    <text evidence="2">The sequence shown here is derived from an EMBL/GenBank/DDBJ whole genome shotgun (WGS) entry which is preliminary data.</text>
</comment>
<keyword evidence="1" id="KW-1133">Transmembrane helix</keyword>
<dbReference type="Proteomes" id="UP000593574">
    <property type="component" value="Unassembled WGS sequence"/>
</dbReference>
<name>A0A7J8ZV72_9ROSI</name>
<evidence type="ECO:0000256" key="1">
    <source>
        <dbReference type="SAM" id="Phobius"/>
    </source>
</evidence>
<evidence type="ECO:0000313" key="2">
    <source>
        <dbReference type="EMBL" id="MBA0715707.1"/>
    </source>
</evidence>
<keyword evidence="1" id="KW-0472">Membrane</keyword>
<sequence length="51" mass="5980">MHIDTNGPMGARIFRSIWNIPFLSRKAIFNFIYDLFILLFSTCNYLIGLPK</sequence>
<keyword evidence="1" id="KW-0812">Transmembrane</keyword>
<reference evidence="2 3" key="1">
    <citation type="journal article" date="2019" name="Genome Biol. Evol.">
        <title>Insights into the evolution of the New World diploid cottons (Gossypium, subgenus Houzingenia) based on genome sequencing.</title>
        <authorList>
            <person name="Grover C.E."/>
            <person name="Arick M.A. 2nd"/>
            <person name="Thrash A."/>
            <person name="Conover J.L."/>
            <person name="Sanders W.S."/>
            <person name="Peterson D.G."/>
            <person name="Frelichowski J.E."/>
            <person name="Scheffler J.A."/>
            <person name="Scheffler B.E."/>
            <person name="Wendel J.F."/>
        </authorList>
    </citation>
    <scope>NUCLEOTIDE SEQUENCE [LARGE SCALE GENOMIC DNA]</scope>
    <source>
        <strain evidence="2">4</strain>
        <tissue evidence="2">Leaf</tissue>
    </source>
</reference>
<evidence type="ECO:0000313" key="3">
    <source>
        <dbReference type="Proteomes" id="UP000593574"/>
    </source>
</evidence>
<accession>A0A7J8ZV72</accession>
<protein>
    <submittedName>
        <fullName evidence="2">Uncharacterized protein</fullName>
    </submittedName>
</protein>